<dbReference type="GO" id="GO:0000781">
    <property type="term" value="C:chromosome, telomeric region"/>
    <property type="evidence" value="ECO:0007669"/>
    <property type="project" value="InterPro"/>
</dbReference>
<dbReference type="GO" id="GO:0042162">
    <property type="term" value="F:telomeric DNA binding"/>
    <property type="evidence" value="ECO:0007669"/>
    <property type="project" value="InterPro"/>
</dbReference>
<sequence>MNIKQGLQKFLNNYSGKKIIGEEIIPFKALVIEVLDLMISDGEYKIPAIYSEECRKEFNTKFEYLKLSELRNMNIMVNNYEYILHDPQAGDCGSYKGMIVKIVIHSIKPLPNEAPLNSAGKDILLNKFVKAGLEKYKYKRMQGILMASENTDYPMEVQEQSQSQQMRIEGEQSKMSGITSNLSSLIAIFDDKMELSHKKEQTEVSQNQSELIQSIFNLNTGKYLEDDSKDQGLFHRDAHQKEFTFTRLINLQRQTEAELYARLNEKYIQEMQIEDKRQCRMKEESLKYENKQKALKYSLKDLVVQRINKTMNKPSESNVHQRGNIDLNSTFEIKEGIKQVIENEILKRMQDSDQESDNGRPPIQHSKSKKELKNHSPEEVEETGSLLAISEFKSYMEWYYLKKHNQEENQPPEESTNSLDASTVYNTDAKPCTGIKSIKNAKNTPYEVQNSENLQQIRTMGNPENFMKDLENSSLRNHLSGIKRNATSDGTNPDIVVQGHKRKCMNEESQNKLAQLFRQKQLSRQNRSLDFQEEGSEGSEVQPPLSEIKAEAIKPDTKNSHESSPRVINYSTLLRNEEDLPDSSNPGGSAHEVTSYNVNTPMRSEISSQVLNSSMYSKMGKGSTKSSKYCGKRRNIELKRDKKCLKQSMHEKLAKCFYFQP</sequence>
<dbReference type="Proteomes" id="UP001295684">
    <property type="component" value="Unassembled WGS sequence"/>
</dbReference>
<feature type="compositionally biased region" description="Basic and acidic residues" evidence="1">
    <location>
        <begin position="369"/>
        <end position="378"/>
    </location>
</feature>
<accession>A0AAD1U5L7</accession>
<proteinExistence type="predicted"/>
<evidence type="ECO:0000313" key="2">
    <source>
        <dbReference type="EMBL" id="CAI2360609.1"/>
    </source>
</evidence>
<evidence type="ECO:0000313" key="3">
    <source>
        <dbReference type="Proteomes" id="UP001295684"/>
    </source>
</evidence>
<keyword evidence="3" id="KW-1185">Reference proteome</keyword>
<dbReference type="AlphaFoldDB" id="A0AAD1U5L7"/>
<dbReference type="EMBL" id="CAMPGE010001808">
    <property type="protein sequence ID" value="CAI2360609.1"/>
    <property type="molecule type" value="Genomic_DNA"/>
</dbReference>
<feature type="compositionally biased region" description="Polar residues" evidence="1">
    <location>
        <begin position="582"/>
        <end position="602"/>
    </location>
</feature>
<comment type="caution">
    <text evidence="2">The sequence shown here is derived from an EMBL/GenBank/DDBJ whole genome shotgun (WGS) entry which is preliminary data.</text>
</comment>
<dbReference type="InterPro" id="IPR010874">
    <property type="entry name" value="TEBB"/>
</dbReference>
<dbReference type="Pfam" id="PF07404">
    <property type="entry name" value="TEBP_beta"/>
    <property type="match status" value="1"/>
</dbReference>
<dbReference type="InterPro" id="IPR023113">
    <property type="entry name" value="TEBP_beta_dom_sf"/>
</dbReference>
<reference evidence="2" key="1">
    <citation type="submission" date="2023-07" db="EMBL/GenBank/DDBJ databases">
        <authorList>
            <consortium name="AG Swart"/>
            <person name="Singh M."/>
            <person name="Singh A."/>
            <person name="Seah K."/>
            <person name="Emmerich C."/>
        </authorList>
    </citation>
    <scope>NUCLEOTIDE SEQUENCE</scope>
    <source>
        <strain evidence="2">DP1</strain>
    </source>
</reference>
<feature type="region of interest" description="Disordered" evidence="1">
    <location>
        <begin position="525"/>
        <end position="547"/>
    </location>
</feature>
<evidence type="ECO:0000256" key="1">
    <source>
        <dbReference type="SAM" id="MobiDB-lite"/>
    </source>
</evidence>
<organism evidence="2 3">
    <name type="scientific">Euplotes crassus</name>
    <dbReference type="NCBI Taxonomy" id="5936"/>
    <lineage>
        <taxon>Eukaryota</taxon>
        <taxon>Sar</taxon>
        <taxon>Alveolata</taxon>
        <taxon>Ciliophora</taxon>
        <taxon>Intramacronucleata</taxon>
        <taxon>Spirotrichea</taxon>
        <taxon>Hypotrichia</taxon>
        <taxon>Euplotida</taxon>
        <taxon>Euplotidae</taxon>
        <taxon>Moneuplotes</taxon>
    </lineage>
</organism>
<protein>
    <submittedName>
        <fullName evidence="2">Uncharacterized protein</fullName>
    </submittedName>
</protein>
<feature type="region of interest" description="Disordered" evidence="1">
    <location>
        <begin position="349"/>
        <end position="383"/>
    </location>
</feature>
<name>A0AAD1U5L7_EUPCR</name>
<gene>
    <name evidence="2" type="ORF">ECRASSUSDP1_LOCUS1913</name>
</gene>
<dbReference type="Gene3D" id="2.40.200.10">
    <property type="entry name" value="Telomere-binding Protein Beta Subunit, Chain"/>
    <property type="match status" value="1"/>
</dbReference>
<feature type="region of interest" description="Disordered" evidence="1">
    <location>
        <begin position="577"/>
        <end position="602"/>
    </location>
</feature>